<dbReference type="GO" id="GO:0005774">
    <property type="term" value="C:vacuolar membrane"/>
    <property type="evidence" value="ECO:0007669"/>
    <property type="project" value="TreeGrafter"/>
</dbReference>
<dbReference type="PRINTS" id="PR00448">
    <property type="entry name" value="NSFATTACHMNT"/>
</dbReference>
<dbReference type="InterPro" id="IPR011990">
    <property type="entry name" value="TPR-like_helical_dom_sf"/>
</dbReference>
<keyword evidence="5 7" id="KW-0653">Protein transport</keyword>
<evidence type="ECO:0000256" key="2">
    <source>
        <dbReference type="ARBA" id="ARBA00010050"/>
    </source>
</evidence>
<dbReference type="CDD" id="cd15832">
    <property type="entry name" value="SNAP"/>
    <property type="match status" value="1"/>
</dbReference>
<dbReference type="PANTHER" id="PTHR13768">
    <property type="entry name" value="SOLUBLE NSF ATTACHMENT PROTEIN SNAP"/>
    <property type="match status" value="1"/>
</dbReference>
<protein>
    <submittedName>
        <fullName evidence="8">Soluble nsf attachment</fullName>
    </submittedName>
</protein>
<dbReference type="GO" id="GO:0006886">
    <property type="term" value="P:intracellular protein transport"/>
    <property type="evidence" value="ECO:0007669"/>
    <property type="project" value="UniProtKB-UniRule"/>
</dbReference>
<evidence type="ECO:0000256" key="7">
    <source>
        <dbReference type="RuleBase" id="RU367013"/>
    </source>
</evidence>
<comment type="subcellular location">
    <subcellularLocation>
        <location evidence="1 7">Membrane</location>
        <topology evidence="1 7">Peripheral membrane protein</topology>
    </subcellularLocation>
</comment>
<dbReference type="Pfam" id="PF14938">
    <property type="entry name" value="SNAP"/>
    <property type="match status" value="1"/>
</dbReference>
<dbReference type="FunFam" id="1.25.40.10:FF:000049">
    <property type="entry name" value="Alpha-soluble NSF attachment protein-like"/>
    <property type="match status" value="1"/>
</dbReference>
<dbReference type="Gene3D" id="1.25.40.10">
    <property type="entry name" value="Tetratricopeptide repeat domain"/>
    <property type="match status" value="1"/>
</dbReference>
<evidence type="ECO:0000256" key="4">
    <source>
        <dbReference type="ARBA" id="ARBA00022892"/>
    </source>
</evidence>
<dbReference type="STRING" id="1263082.A0A068SDI4"/>
<dbReference type="GO" id="GO:0005483">
    <property type="term" value="F:soluble NSF attachment protein activity"/>
    <property type="evidence" value="ECO:0007669"/>
    <property type="project" value="TreeGrafter"/>
</dbReference>
<dbReference type="GO" id="GO:0035494">
    <property type="term" value="P:SNARE complex disassembly"/>
    <property type="evidence" value="ECO:0007669"/>
    <property type="project" value="TreeGrafter"/>
</dbReference>
<evidence type="ECO:0000256" key="1">
    <source>
        <dbReference type="ARBA" id="ARBA00004170"/>
    </source>
</evidence>
<proteinExistence type="inferred from homology"/>
<keyword evidence="6 7" id="KW-0472">Membrane</keyword>
<dbReference type="OrthoDB" id="9984275at2759"/>
<evidence type="ECO:0000313" key="9">
    <source>
        <dbReference type="Proteomes" id="UP000027586"/>
    </source>
</evidence>
<keyword evidence="9" id="KW-1185">Reference proteome</keyword>
<comment type="caution">
    <text evidence="8">The sequence shown here is derived from an EMBL/GenBank/DDBJ whole genome shotgun (WGS) entry which is preliminary data.</text>
</comment>
<evidence type="ECO:0000256" key="6">
    <source>
        <dbReference type="ARBA" id="ARBA00023136"/>
    </source>
</evidence>
<keyword evidence="3 7" id="KW-0813">Transport</keyword>
<organism evidence="8 9">
    <name type="scientific">Lichtheimia corymbifera JMRC:FSU:9682</name>
    <dbReference type="NCBI Taxonomy" id="1263082"/>
    <lineage>
        <taxon>Eukaryota</taxon>
        <taxon>Fungi</taxon>
        <taxon>Fungi incertae sedis</taxon>
        <taxon>Mucoromycota</taxon>
        <taxon>Mucoromycotina</taxon>
        <taxon>Mucoromycetes</taxon>
        <taxon>Mucorales</taxon>
        <taxon>Lichtheimiaceae</taxon>
        <taxon>Lichtheimia</taxon>
    </lineage>
</organism>
<comment type="similarity">
    <text evidence="2 7">Belongs to the SNAP family.</text>
</comment>
<dbReference type="SUPFAM" id="SSF48452">
    <property type="entry name" value="TPR-like"/>
    <property type="match status" value="1"/>
</dbReference>
<evidence type="ECO:0000313" key="8">
    <source>
        <dbReference type="EMBL" id="CDH60433.1"/>
    </source>
</evidence>
<dbReference type="Proteomes" id="UP000027586">
    <property type="component" value="Unassembled WGS sequence"/>
</dbReference>
<dbReference type="InterPro" id="IPR000744">
    <property type="entry name" value="NSF_attach"/>
</dbReference>
<evidence type="ECO:0000256" key="3">
    <source>
        <dbReference type="ARBA" id="ARBA00022448"/>
    </source>
</evidence>
<sequence>MALWKNQAALSSPLLSLYSRHTFLLVYSIAVTIIAIDPPMSERQAQELLQQADKRLNSWSWFGGGNKEEEAAELYEKAGNTFKLAQRWNDAGEAFTKAAQLFMKTSDTLYDASKAYESAAKCYKKNQPEMAISMLDSAIKIDKEGAHFRNAAKHHQEIAEIYESDLIDLQGAMYNWEQAATLHMADDQQAMVNKCLLKVAHFAAQLEQYDKAIENLETVATASADNQLTKWSIKEYFLKAGLCHLCTGDLVRTRQALDKYCNMDMSFENTREYKFLVGILECVDNGDVELFTQKVFEFDQLTKLDHWKTTILLRIKKSMDEEPSLL</sequence>
<comment type="function">
    <text evidence="7">Required for vesicular transport between the endoplasmic reticulum and the Golgi apparatus.</text>
</comment>
<name>A0A068SDI4_9FUNG</name>
<dbReference type="GO" id="GO:0019905">
    <property type="term" value="F:syntaxin binding"/>
    <property type="evidence" value="ECO:0007669"/>
    <property type="project" value="TreeGrafter"/>
</dbReference>
<dbReference type="GO" id="GO:0031201">
    <property type="term" value="C:SNARE complex"/>
    <property type="evidence" value="ECO:0007669"/>
    <property type="project" value="TreeGrafter"/>
</dbReference>
<gene>
    <name evidence="8" type="ORF">LCOR_11217.1</name>
</gene>
<accession>A0A068SDI4</accession>
<dbReference type="VEuPathDB" id="FungiDB:LCOR_11217.1"/>
<evidence type="ECO:0000256" key="5">
    <source>
        <dbReference type="ARBA" id="ARBA00022927"/>
    </source>
</evidence>
<dbReference type="EMBL" id="CBTN010000092">
    <property type="protein sequence ID" value="CDH60433.1"/>
    <property type="molecule type" value="Genomic_DNA"/>
</dbReference>
<dbReference type="PANTHER" id="PTHR13768:SF8">
    <property type="entry name" value="ALPHA-SOLUBLE NSF ATTACHMENT PROTEIN"/>
    <property type="match status" value="1"/>
</dbReference>
<keyword evidence="4 7" id="KW-0931">ER-Golgi transport</keyword>
<dbReference type="AlphaFoldDB" id="A0A068SDI4"/>
<reference evidence="8" key="1">
    <citation type="submission" date="2013-08" db="EMBL/GenBank/DDBJ databases">
        <title>Gene expansion shapes genome architecture in the human pathogen Lichtheimia corymbifera: an evolutionary genomics analysis in the ancient terrestrial Mucorales (Mucoromycotina).</title>
        <authorList>
            <person name="Schwartze V.U."/>
            <person name="Winter S."/>
            <person name="Shelest E."/>
            <person name="Marcet-Houben M."/>
            <person name="Horn F."/>
            <person name="Wehner S."/>
            <person name="Hoffmann K."/>
            <person name="Riege K."/>
            <person name="Sammeth M."/>
            <person name="Nowrousian M."/>
            <person name="Valiante V."/>
            <person name="Linde J."/>
            <person name="Jacobsen I.D."/>
            <person name="Marz M."/>
            <person name="Brakhage A.A."/>
            <person name="Gabaldon T."/>
            <person name="Bocker S."/>
            <person name="Voigt K."/>
        </authorList>
    </citation>
    <scope>NUCLEOTIDE SEQUENCE [LARGE SCALE GENOMIC DNA]</scope>
    <source>
        <strain evidence="8">FSU 9682</strain>
    </source>
</reference>